<dbReference type="Proteomes" id="UP000014923">
    <property type="component" value="Unassembled WGS sequence"/>
</dbReference>
<proteinExistence type="predicted"/>
<keyword evidence="2" id="KW-1185">Reference proteome</keyword>
<evidence type="ECO:0000313" key="1">
    <source>
        <dbReference type="EMBL" id="CDF59305.1"/>
    </source>
</evidence>
<gene>
    <name evidence="1" type="ORF">TCEL_02338</name>
</gene>
<protein>
    <submittedName>
        <fullName evidence="1">Uncharacterized protein</fullName>
    </submittedName>
</protein>
<organism evidence="1 2">
    <name type="scientific">Thermobrachium celere DSM 8682</name>
    <dbReference type="NCBI Taxonomy" id="941824"/>
    <lineage>
        <taxon>Bacteria</taxon>
        <taxon>Bacillati</taxon>
        <taxon>Bacillota</taxon>
        <taxon>Clostridia</taxon>
        <taxon>Eubacteriales</taxon>
        <taxon>Clostridiaceae</taxon>
        <taxon>Thermobrachium</taxon>
    </lineage>
</organism>
<name>R7RUY9_9CLOT</name>
<sequence>MGVTTPAFKEYITSYASLDKTQLTQSKLFVDRAYKHNTVSDYVSTAATIINFIKGSTIGY</sequence>
<dbReference type="AlphaFoldDB" id="R7RUY9"/>
<evidence type="ECO:0000313" key="2">
    <source>
        <dbReference type="Proteomes" id="UP000014923"/>
    </source>
</evidence>
<comment type="caution">
    <text evidence="1">The sequence shown here is derived from an EMBL/GenBank/DDBJ whole genome shotgun (WGS) entry which is preliminary data.</text>
</comment>
<reference evidence="1" key="1">
    <citation type="submission" date="2013-03" db="EMBL/GenBank/DDBJ databases">
        <title>Draft genome sequence of the hydrogen-ethanol-producing anaerobic alkalithermophilic Caloramator celere.</title>
        <authorList>
            <person name="Ciranna A."/>
            <person name="Larjo A."/>
            <person name="Kivisto A."/>
            <person name="Santala V."/>
            <person name="Roos C."/>
            <person name="Karp M."/>
        </authorList>
    </citation>
    <scope>NUCLEOTIDE SEQUENCE [LARGE SCALE GENOMIC DNA]</scope>
    <source>
        <strain evidence="1">DSM 8682</strain>
    </source>
</reference>
<dbReference type="HOGENOM" id="CLU_2940313_0_0_9"/>
<dbReference type="EMBL" id="CAVN010000160">
    <property type="protein sequence ID" value="CDF59305.1"/>
    <property type="molecule type" value="Genomic_DNA"/>
</dbReference>
<accession>R7RUY9</accession>
<dbReference type="RefSeq" id="WP_018666638.1">
    <property type="nucleotide sequence ID" value="NZ_HF952039.1"/>
</dbReference>